<dbReference type="SUPFAM" id="SSF82171">
    <property type="entry name" value="DPP6 N-terminal domain-like"/>
    <property type="match status" value="1"/>
</dbReference>
<evidence type="ECO:0008006" key="5">
    <source>
        <dbReference type="Google" id="ProtNLM"/>
    </source>
</evidence>
<dbReference type="HOGENOM" id="CLU_833610_0_0_11"/>
<dbReference type="Proteomes" id="UP000027178">
    <property type="component" value="Unassembled WGS sequence"/>
</dbReference>
<evidence type="ECO:0000313" key="4">
    <source>
        <dbReference type="Proteomes" id="UP000027178"/>
    </source>
</evidence>
<dbReference type="InterPro" id="IPR011042">
    <property type="entry name" value="6-blade_b-propeller_TolB-like"/>
</dbReference>
<protein>
    <recommendedName>
        <fullName evidence="5">WD40 repeat protein</fullName>
    </recommendedName>
</protein>
<feature type="region of interest" description="Disordered" evidence="1">
    <location>
        <begin position="337"/>
        <end position="360"/>
    </location>
</feature>
<evidence type="ECO:0000256" key="1">
    <source>
        <dbReference type="SAM" id="MobiDB-lite"/>
    </source>
</evidence>
<feature type="chain" id="PRO_5038959131" description="WD40 repeat protein" evidence="2">
    <location>
        <begin position="28"/>
        <end position="360"/>
    </location>
</feature>
<dbReference type="Gene3D" id="2.120.10.30">
    <property type="entry name" value="TolB, C-terminal domain"/>
    <property type="match status" value="1"/>
</dbReference>
<dbReference type="EMBL" id="JNBY01000093">
    <property type="protein sequence ID" value="KDN83981.1"/>
    <property type="molecule type" value="Genomic_DNA"/>
</dbReference>
<feature type="signal peptide" evidence="2">
    <location>
        <begin position="1"/>
        <end position="27"/>
    </location>
</feature>
<dbReference type="AlphaFoldDB" id="A0A066Z0V8"/>
<name>A0A066Z0V8_9ACTN</name>
<organism evidence="3 4">
    <name type="scientific">Kitasatospora cheerisanensis KCTC 2395</name>
    <dbReference type="NCBI Taxonomy" id="1348663"/>
    <lineage>
        <taxon>Bacteria</taxon>
        <taxon>Bacillati</taxon>
        <taxon>Actinomycetota</taxon>
        <taxon>Actinomycetes</taxon>
        <taxon>Kitasatosporales</taxon>
        <taxon>Streptomycetaceae</taxon>
        <taxon>Kitasatospora</taxon>
    </lineage>
</organism>
<evidence type="ECO:0000256" key="2">
    <source>
        <dbReference type="SAM" id="SignalP"/>
    </source>
</evidence>
<keyword evidence="2" id="KW-0732">Signal</keyword>
<gene>
    <name evidence="3" type="ORF">KCH_37720</name>
</gene>
<proteinExistence type="predicted"/>
<keyword evidence="4" id="KW-1185">Reference proteome</keyword>
<sequence>MRARLRRSSAVALVSAITAGSALLLTACDPSAEATAAKPASSAPTGAAGTPSAPGSASPSASASTAATPSAPASSPARPSGSASAPAAPSRAAVNLTAGTGLTISNGTQYVVMDGKVVDFGTVVRDLAWSPDGKHAAFIDGAGNLQTSDPDGSHKVLIAKAPTGVTWSHPTWQVTTPDQYDKGRTNLIFTADDHGTLRLLRLPARAGATPDVLSLNPYSDDHPKLPPTTGNLWPNSSGAHGRIVYANTDDGQVYLRDDYLRQNGGPVLKGSQPAAADEGELVFVRSVDGHDHIFASRLNQVEPDEQDLTPGSVLDFTEPVISHDGRTVAFRGPDGIYTAPTEGGKPQKVSDTVGLPAFRS</sequence>
<dbReference type="PATRIC" id="fig|1348663.4.peg.3631"/>
<evidence type="ECO:0000313" key="3">
    <source>
        <dbReference type="EMBL" id="KDN83981.1"/>
    </source>
</evidence>
<dbReference type="PROSITE" id="PS51257">
    <property type="entry name" value="PROKAR_LIPOPROTEIN"/>
    <property type="match status" value="1"/>
</dbReference>
<comment type="caution">
    <text evidence="3">The sequence shown here is derived from an EMBL/GenBank/DDBJ whole genome shotgun (WGS) entry which is preliminary data.</text>
</comment>
<feature type="region of interest" description="Disordered" evidence="1">
    <location>
        <begin position="34"/>
        <end position="88"/>
    </location>
</feature>
<accession>A0A066Z0V8</accession>
<dbReference type="eggNOG" id="COG0823">
    <property type="taxonomic scope" value="Bacteria"/>
</dbReference>
<reference evidence="3 4" key="1">
    <citation type="submission" date="2014-05" db="EMBL/GenBank/DDBJ databases">
        <title>Draft Genome Sequence of Kitasatospora cheerisanensis KCTC 2395.</title>
        <authorList>
            <person name="Nam D.H."/>
        </authorList>
    </citation>
    <scope>NUCLEOTIDE SEQUENCE [LARGE SCALE GENOMIC DNA]</scope>
    <source>
        <strain evidence="3 4">KCTC 2395</strain>
    </source>
</reference>